<evidence type="ECO:0000313" key="13">
    <source>
        <dbReference type="Proteomes" id="UP001479290"/>
    </source>
</evidence>
<dbReference type="Gene3D" id="3.30.390.130">
    <property type="match status" value="4"/>
</dbReference>
<accession>A0AAW1ZXM8</accession>
<evidence type="ECO:0000256" key="5">
    <source>
        <dbReference type="ARBA" id="ARBA00022679"/>
    </source>
</evidence>
<dbReference type="InterPro" id="IPR039398">
    <property type="entry name" value="Deltex_fam"/>
</dbReference>
<dbReference type="InterPro" id="IPR017907">
    <property type="entry name" value="Znf_RING_CS"/>
</dbReference>
<feature type="region of interest" description="Disordered" evidence="10">
    <location>
        <begin position="616"/>
        <end position="659"/>
    </location>
</feature>
<dbReference type="Proteomes" id="UP001479290">
    <property type="component" value="Unassembled WGS sequence"/>
</dbReference>
<dbReference type="GO" id="GO:0007219">
    <property type="term" value="P:Notch signaling pathway"/>
    <property type="evidence" value="ECO:0007669"/>
    <property type="project" value="InterPro"/>
</dbReference>
<feature type="domain" description="RING-type" evidence="11">
    <location>
        <begin position="668"/>
        <end position="707"/>
    </location>
</feature>
<evidence type="ECO:0000256" key="4">
    <source>
        <dbReference type="ARBA" id="ARBA00012483"/>
    </source>
</evidence>
<evidence type="ECO:0000256" key="9">
    <source>
        <dbReference type="PROSITE-ProRule" id="PRU00175"/>
    </source>
</evidence>
<dbReference type="EC" id="2.3.2.27" evidence="4"/>
<evidence type="ECO:0000256" key="10">
    <source>
        <dbReference type="SAM" id="MobiDB-lite"/>
    </source>
</evidence>
<keyword evidence="6" id="KW-0479">Metal-binding</keyword>
<dbReference type="InterPro" id="IPR013083">
    <property type="entry name" value="Znf_RING/FYVE/PHD"/>
</dbReference>
<sequence length="1077" mass="120222">MSQDQPEPMDTDQYDLYTAGAEVQDSVTTLDDTKHQNVTMDQLYLQPEEDIYTARDESPQPSAPLDIAKFIIKVDWSEPFPDRWRATLQKALQSCLLRLEGKASVLSLKLTDDQSCAEVQITPSTALEALKKLRSIPLKFKHENKEVTAWICPDETQCVTVPCQTSMLYENLIPSSKVIGSMPVTSAASEDTNNVEDVAASNRAPNKAEATNTDEMSPETPAGFTLPLYQFWYMHHTYRKELEQFEKQHGVSICAEVSVSIKHIQRSSPDSVSKTTADFQTLVQRCTDSFSDAAINHNHIYSDIVKEALRDIQSEETKMMFTMSASNCLFFGPKKFTDAIKREATKLEQKSKDKLLKSVFDDKKKKLTPDYGSGAVGGSVQDEGETGFNEDSKHSSGHESKDAHAEEETCPVCMDSFTDKKKLKCGHEFCWDCLSASEKSLGSICPVCKEVYGTLEGNQPDGTMNVTKSRSSLPGYPLCDTIEINYNIPSGVQTKKHPNPGKPFHGTHRQAYLPDNPEGNEVLTLLQRAFQQKLIFTVRKSITTGAENVVTWNDIHHKTERYGGPKCSGYPDPDYLKRVKDELKAKGIETETWLDSQFKDKLQKSVFDDKMKKSSGYSRRIKQNQTPDYGSGAVGGSVQDEGETGFNEDSKHSSGHESKDAHAEEETCAICMDSFTNKKKLKCGHEFCRDCISASEKCLGSICPVCKEVYGTLEGNQPNGTMNVTKSRSSLPGYPHYGTIEITYNIPSGVQTKLIFTVGKSVITGVDNVVIWNDIHHKTNRYGGPQSYGYPDPDYLKRVKNELKAKGIETKTTGLDSQFKDKLQKNVFDVEMKKSTGYSRRIKWNPTPDYGSGAVGGPVQDEGVNFRRQSEAETGFNEDSKLSSGHESKDAHAEEETCTICMDSFTDKKKLKCGHEFCRDCISASEKSLGSICPVCKEVYGKLEGNQPDGTMNVTRSRTNLPGYPHCDTIEITYSIPSGVQTEKHPNPGKPFHGTKRQAYLPDNYEGREVLMLLQRAFQQKLIFTVGKSTTTGLENVVTWNDIFHKTNIYGGPERYGYPDPDYLKRVKDELKAKGIE</sequence>
<evidence type="ECO:0000313" key="12">
    <source>
        <dbReference type="EMBL" id="KAK9966114.1"/>
    </source>
</evidence>
<feature type="compositionally biased region" description="Basic and acidic residues" evidence="10">
    <location>
        <begin position="390"/>
        <end position="405"/>
    </location>
</feature>
<comment type="similarity">
    <text evidence="3">Belongs to the Deltex family.</text>
</comment>
<evidence type="ECO:0000256" key="3">
    <source>
        <dbReference type="ARBA" id="ARBA00009413"/>
    </source>
</evidence>
<dbReference type="SMART" id="SM00184">
    <property type="entry name" value="RING"/>
    <property type="match status" value="3"/>
</dbReference>
<dbReference type="GO" id="GO:0061630">
    <property type="term" value="F:ubiquitin protein ligase activity"/>
    <property type="evidence" value="ECO:0007669"/>
    <property type="project" value="UniProtKB-EC"/>
</dbReference>
<name>A0AAW1ZXM8_CULAL</name>
<feature type="domain" description="RING-type" evidence="11">
    <location>
        <begin position="898"/>
        <end position="937"/>
    </location>
</feature>
<evidence type="ECO:0000256" key="1">
    <source>
        <dbReference type="ARBA" id="ARBA00000900"/>
    </source>
</evidence>
<feature type="region of interest" description="Disordered" evidence="10">
    <location>
        <begin position="371"/>
        <end position="405"/>
    </location>
</feature>
<dbReference type="Pfam" id="PF13445">
    <property type="entry name" value="zf-RING_UBOX"/>
    <property type="match status" value="3"/>
</dbReference>
<feature type="compositionally biased region" description="Basic and acidic residues" evidence="10">
    <location>
        <begin position="648"/>
        <end position="659"/>
    </location>
</feature>
<keyword evidence="13" id="KW-1185">Reference proteome</keyword>
<dbReference type="InterPro" id="IPR039399">
    <property type="entry name" value="Deltex_C_sf"/>
</dbReference>
<dbReference type="Pfam" id="PF18102">
    <property type="entry name" value="DTC"/>
    <property type="match status" value="3"/>
</dbReference>
<feature type="domain" description="RING-type" evidence="11">
    <location>
        <begin position="410"/>
        <end position="449"/>
    </location>
</feature>
<dbReference type="InterPro" id="IPR039396">
    <property type="entry name" value="Deltex_C"/>
</dbReference>
<evidence type="ECO:0000256" key="8">
    <source>
        <dbReference type="ARBA" id="ARBA00022833"/>
    </source>
</evidence>
<dbReference type="PROSITE" id="PS00518">
    <property type="entry name" value="ZF_RING_1"/>
    <property type="match status" value="3"/>
</dbReference>
<reference evidence="12 13" key="1">
    <citation type="submission" date="2024-05" db="EMBL/GenBank/DDBJ databases">
        <title>A high-quality chromosomal-level genome assembly of Topmouth culter (Culter alburnus).</title>
        <authorList>
            <person name="Zhao H."/>
        </authorList>
    </citation>
    <scope>NUCLEOTIDE SEQUENCE [LARGE SCALE GENOMIC DNA]</scope>
    <source>
        <strain evidence="12">CATC2023</strain>
        <tissue evidence="12">Muscle</tissue>
    </source>
</reference>
<dbReference type="CDD" id="cd09633">
    <property type="entry name" value="Deltex_C"/>
    <property type="match status" value="2"/>
</dbReference>
<evidence type="ECO:0000256" key="7">
    <source>
        <dbReference type="ARBA" id="ARBA00022771"/>
    </source>
</evidence>
<comment type="pathway">
    <text evidence="2">Protein modification; protein ubiquitination.</text>
</comment>
<dbReference type="Gene3D" id="3.30.40.10">
    <property type="entry name" value="Zinc/RING finger domain, C3HC4 (zinc finger)"/>
    <property type="match status" value="3"/>
</dbReference>
<keyword evidence="5" id="KW-0808">Transferase</keyword>
<keyword evidence="7 9" id="KW-0863">Zinc-finger</keyword>
<proteinExistence type="inferred from homology"/>
<evidence type="ECO:0000256" key="6">
    <source>
        <dbReference type="ARBA" id="ARBA00022723"/>
    </source>
</evidence>
<evidence type="ECO:0000259" key="11">
    <source>
        <dbReference type="PROSITE" id="PS50089"/>
    </source>
</evidence>
<dbReference type="EMBL" id="JAWDJR010000011">
    <property type="protein sequence ID" value="KAK9966114.1"/>
    <property type="molecule type" value="Genomic_DNA"/>
</dbReference>
<dbReference type="PROSITE" id="PS50089">
    <property type="entry name" value="ZF_RING_2"/>
    <property type="match status" value="3"/>
</dbReference>
<comment type="catalytic activity">
    <reaction evidence="1">
        <text>S-ubiquitinyl-[E2 ubiquitin-conjugating enzyme]-L-cysteine + [acceptor protein]-L-lysine = [E2 ubiquitin-conjugating enzyme]-L-cysteine + N(6)-ubiquitinyl-[acceptor protein]-L-lysine.</text>
        <dbReference type="EC" id="2.3.2.27"/>
    </reaction>
</comment>
<dbReference type="AlphaFoldDB" id="A0AAW1ZXM8"/>
<comment type="caution">
    <text evidence="12">The sequence shown here is derived from an EMBL/GenBank/DDBJ whole genome shotgun (WGS) entry which is preliminary data.</text>
</comment>
<dbReference type="InterPro" id="IPR001841">
    <property type="entry name" value="Znf_RING"/>
</dbReference>
<gene>
    <name evidence="12" type="ORF">ABG768_003242</name>
</gene>
<dbReference type="InterPro" id="IPR027370">
    <property type="entry name" value="Znf-RING_euk"/>
</dbReference>
<keyword evidence="8" id="KW-0862">Zinc</keyword>
<feature type="region of interest" description="Disordered" evidence="10">
    <location>
        <begin position="185"/>
        <end position="219"/>
    </location>
</feature>
<evidence type="ECO:0000256" key="2">
    <source>
        <dbReference type="ARBA" id="ARBA00004906"/>
    </source>
</evidence>
<dbReference type="PANTHER" id="PTHR12622">
    <property type="entry name" value="DELTEX-RELATED"/>
    <property type="match status" value="1"/>
</dbReference>
<dbReference type="GO" id="GO:0016567">
    <property type="term" value="P:protein ubiquitination"/>
    <property type="evidence" value="ECO:0007669"/>
    <property type="project" value="InterPro"/>
</dbReference>
<protein>
    <recommendedName>
        <fullName evidence="4">RING-type E3 ubiquitin transferase</fullName>
        <ecNumber evidence="4">2.3.2.27</ecNumber>
    </recommendedName>
</protein>
<feature type="compositionally biased region" description="Basic and acidic residues" evidence="10">
    <location>
        <begin position="878"/>
        <end position="889"/>
    </location>
</feature>
<feature type="region of interest" description="Disordered" evidence="10">
    <location>
        <begin position="870"/>
        <end position="889"/>
    </location>
</feature>
<dbReference type="GO" id="GO:0008270">
    <property type="term" value="F:zinc ion binding"/>
    <property type="evidence" value="ECO:0007669"/>
    <property type="project" value="UniProtKB-KW"/>
</dbReference>
<organism evidence="12 13">
    <name type="scientific">Culter alburnus</name>
    <name type="common">Topmouth culter</name>
    <dbReference type="NCBI Taxonomy" id="194366"/>
    <lineage>
        <taxon>Eukaryota</taxon>
        <taxon>Metazoa</taxon>
        <taxon>Chordata</taxon>
        <taxon>Craniata</taxon>
        <taxon>Vertebrata</taxon>
        <taxon>Euteleostomi</taxon>
        <taxon>Actinopterygii</taxon>
        <taxon>Neopterygii</taxon>
        <taxon>Teleostei</taxon>
        <taxon>Ostariophysi</taxon>
        <taxon>Cypriniformes</taxon>
        <taxon>Xenocyprididae</taxon>
        <taxon>Xenocypridinae</taxon>
        <taxon>Culter</taxon>
    </lineage>
</organism>
<dbReference type="SUPFAM" id="SSF57850">
    <property type="entry name" value="RING/U-box"/>
    <property type="match status" value="3"/>
</dbReference>